<proteinExistence type="predicted"/>
<protein>
    <recommendedName>
        <fullName evidence="4">Lipoprotein</fullName>
    </recommendedName>
</protein>
<dbReference type="Pfam" id="PF09694">
    <property type="entry name" value="Gcw_chp"/>
    <property type="match status" value="1"/>
</dbReference>
<dbReference type="Proteomes" id="UP000015503">
    <property type="component" value="Chromosome"/>
</dbReference>
<evidence type="ECO:0000313" key="3">
    <source>
        <dbReference type="Proteomes" id="UP000015503"/>
    </source>
</evidence>
<sequence length="243" mass="26699">MNHALKMAVAGTLLAHCNLSSAITLNDDFSLALEAGVFSDYRMRGLSQTQGDPAVQGSATLLHSSGLYAGVWSSNVDFGLGSKTRQELDGYVGYYWQATDDVSLDVAWYKYVYPKVGGLNYSEYFAELKAYGAKLGGYYSDDLMGDQSMLYSYLGYGFTLPGEVSLEARYGWVDYKDPVWISASGATRDSYDEWEVKLGKNLFGLDWSLSYVDTDLSRAECANYLGFDDLCSATLVAGVSKTF</sequence>
<dbReference type="RefSeq" id="WP_016492553.1">
    <property type="nucleotide sequence ID" value="NC_021499.1"/>
</dbReference>
<dbReference type="PATRIC" id="fig|1245471.3.peg.2657"/>
<organism evidence="2 3">
    <name type="scientific">Metapseudomonas resinovorans NBRC 106553</name>
    <dbReference type="NCBI Taxonomy" id="1245471"/>
    <lineage>
        <taxon>Bacteria</taxon>
        <taxon>Pseudomonadati</taxon>
        <taxon>Pseudomonadota</taxon>
        <taxon>Gammaproteobacteria</taxon>
        <taxon>Pseudomonadales</taxon>
        <taxon>Pseudomonadaceae</taxon>
        <taxon>Metapseudomonas</taxon>
    </lineage>
</organism>
<evidence type="ECO:0000313" key="2">
    <source>
        <dbReference type="EMBL" id="BAN48359.1"/>
    </source>
</evidence>
<dbReference type="KEGG" id="pre:PCA10_26270"/>
<dbReference type="InterPro" id="IPR010239">
    <property type="entry name" value="CHP02001"/>
</dbReference>
<accession>S6BGW2</accession>
<evidence type="ECO:0000256" key="1">
    <source>
        <dbReference type="SAM" id="SignalP"/>
    </source>
</evidence>
<dbReference type="NCBIfam" id="TIGR02001">
    <property type="entry name" value="gcw_chp"/>
    <property type="match status" value="1"/>
</dbReference>
<keyword evidence="1" id="KW-0732">Signal</keyword>
<dbReference type="AlphaFoldDB" id="S6BGW2"/>
<dbReference type="HOGENOM" id="CLU_074587_2_0_6"/>
<feature type="chain" id="PRO_5004536855" description="Lipoprotein" evidence="1">
    <location>
        <begin position="23"/>
        <end position="243"/>
    </location>
</feature>
<evidence type="ECO:0008006" key="4">
    <source>
        <dbReference type="Google" id="ProtNLM"/>
    </source>
</evidence>
<name>S6BGW2_METRE</name>
<gene>
    <name evidence="2" type="ORF">PCA10_26270</name>
</gene>
<reference evidence="2 3" key="1">
    <citation type="journal article" date="2013" name="Genome Announc.">
        <title>Complete Genome Sequence of the Carbazole Degrader Pseudomonas resinovorans Strain CA10 (NBRC 106553).</title>
        <authorList>
            <person name="Shintani M."/>
            <person name="Hosoyama A."/>
            <person name="Ohji S."/>
            <person name="Tsuchikane K."/>
            <person name="Takarada H."/>
            <person name="Yamazoe A."/>
            <person name="Fujita N."/>
            <person name="Nojiri H."/>
        </authorList>
    </citation>
    <scope>NUCLEOTIDE SEQUENCE [LARGE SCALE GENOMIC DNA]</scope>
    <source>
        <strain evidence="2 3">NBRC 106553</strain>
    </source>
</reference>
<dbReference type="STRING" id="1245471.PCA10_26270"/>
<keyword evidence="3" id="KW-1185">Reference proteome</keyword>
<dbReference type="eggNOG" id="ENOG502Z9EH">
    <property type="taxonomic scope" value="Bacteria"/>
</dbReference>
<dbReference type="EMBL" id="AP013068">
    <property type="protein sequence ID" value="BAN48359.1"/>
    <property type="molecule type" value="Genomic_DNA"/>
</dbReference>
<feature type="signal peptide" evidence="1">
    <location>
        <begin position="1"/>
        <end position="22"/>
    </location>
</feature>